<comment type="caution">
    <text evidence="1">The sequence shown here is derived from an EMBL/GenBank/DDBJ whole genome shotgun (WGS) entry which is preliminary data.</text>
</comment>
<reference evidence="1 2" key="1">
    <citation type="submission" date="2020-04" db="EMBL/GenBank/DDBJ databases">
        <title>Marinomonas sp. M1K-6 isolated from the deep seawater of the Mariana Trench.</title>
        <authorList>
            <person name="Li Y."/>
        </authorList>
    </citation>
    <scope>NUCLEOTIDE SEQUENCE [LARGE SCALE GENOMIC DNA]</scope>
    <source>
        <strain evidence="1 2">M1K-6</strain>
    </source>
</reference>
<proteinExistence type="predicted"/>
<gene>
    <name evidence="1" type="ORF">HGG82_02725</name>
</gene>
<keyword evidence="2" id="KW-1185">Reference proteome</keyword>
<name>A0A847R637_9GAMM</name>
<dbReference type="EMBL" id="JABAEK010000002">
    <property type="protein sequence ID" value="NLQ16537.1"/>
    <property type="molecule type" value="Genomic_DNA"/>
</dbReference>
<accession>A0A847R637</accession>
<evidence type="ECO:0000313" key="1">
    <source>
        <dbReference type="EMBL" id="NLQ16537.1"/>
    </source>
</evidence>
<organism evidence="1 2">
    <name type="scientific">Marinomonas profundi</name>
    <dbReference type="NCBI Taxonomy" id="2726122"/>
    <lineage>
        <taxon>Bacteria</taxon>
        <taxon>Pseudomonadati</taxon>
        <taxon>Pseudomonadota</taxon>
        <taxon>Gammaproteobacteria</taxon>
        <taxon>Oceanospirillales</taxon>
        <taxon>Oceanospirillaceae</taxon>
        <taxon>Marinomonas</taxon>
    </lineage>
</organism>
<sequence>MARLDNRLEDLPLLVSQVETALHEYAYSPRQGLEKLQTLLTSLEARSRPKLPCPVYHQRLSAFLAATNRLIASGCPYFDHYHAAFLAAADALMQMAVGGQTGEDRALQLMRLLSVDRPCWAVIAAISEEDILFEYRDYEAEWQAAYGGAKHSRTNVDAYLAALSSAGQVAFQLDEVRDGLLIGRFLLTSTQSLVWLQKRFPALSWRVSFVNQEMPSVNQEASFINQKASFVDQKVSFSQSLCELSILPLFQHITMPRAARYRLLDLYVGHLKRLSYQAFGSLFSSAGQVIEQSQVLVPSKRQLTTFEVDESARYFPVRHGGSVYIGYDAKTPSSKVSYLDCLGEDYLPCFLSEVETLGGSFVFDHVDCVGRYELSAEALFMVGDSWWFRVEEGVNAEVVTSLYGAENSPDMLSSLLPKESAKVLIVKQCGHYFALPYTSIRDVEGVCATMQAPRFWVKNVWLSASNTPLLEPWLLQVDCLPQVFDRLGRNKSTPPPKKGYYFGQVCGRMFWVEADLILALLSYQTPFSWLCGEGKAADKPLFILYDGRCFDKVIASDLLLNQEPCTETPAFSVILDAMGESIVLPFSSCDWCAALPESVESESNINGSSLSNKVVINKKNFLSAVAGLWPSSSA</sequence>
<dbReference type="Proteomes" id="UP000586067">
    <property type="component" value="Unassembled WGS sequence"/>
</dbReference>
<dbReference type="AlphaFoldDB" id="A0A847R637"/>
<evidence type="ECO:0000313" key="2">
    <source>
        <dbReference type="Proteomes" id="UP000586067"/>
    </source>
</evidence>
<dbReference type="RefSeq" id="WP_168822577.1">
    <property type="nucleotide sequence ID" value="NZ_CP073013.1"/>
</dbReference>
<protein>
    <submittedName>
        <fullName evidence="1">Uncharacterized protein</fullName>
    </submittedName>
</protein>